<organism evidence="2 3">
    <name type="scientific">Biomphalaria glabrata</name>
    <name type="common">Bloodfluke planorb</name>
    <name type="synonym">Freshwater snail</name>
    <dbReference type="NCBI Taxonomy" id="6526"/>
    <lineage>
        <taxon>Eukaryota</taxon>
        <taxon>Metazoa</taxon>
        <taxon>Spiralia</taxon>
        <taxon>Lophotrochozoa</taxon>
        <taxon>Mollusca</taxon>
        <taxon>Gastropoda</taxon>
        <taxon>Heterobranchia</taxon>
        <taxon>Euthyneura</taxon>
        <taxon>Panpulmonata</taxon>
        <taxon>Hygrophila</taxon>
        <taxon>Lymnaeoidea</taxon>
        <taxon>Planorbidae</taxon>
        <taxon>Biomphalaria</taxon>
    </lineage>
</organism>
<protein>
    <submittedName>
        <fullName evidence="3">Uncharacterized protein LOC106051941</fullName>
    </submittedName>
</protein>
<evidence type="ECO:0000256" key="1">
    <source>
        <dbReference type="SAM" id="Phobius"/>
    </source>
</evidence>
<keyword evidence="1" id="KW-1133">Transmembrane helix</keyword>
<reference evidence="3" key="1">
    <citation type="submission" date="2025-08" db="UniProtKB">
        <authorList>
            <consortium name="RefSeq"/>
        </authorList>
    </citation>
    <scope>IDENTIFICATION</scope>
</reference>
<dbReference type="AlphaFoldDB" id="A0A9W2ZWQ5"/>
<name>A0A9W2ZWQ5_BIOGL</name>
<dbReference type="OrthoDB" id="10337821at2759"/>
<proteinExistence type="predicted"/>
<dbReference type="Proteomes" id="UP001165740">
    <property type="component" value="Chromosome 3"/>
</dbReference>
<accession>A0A9W2ZWQ5</accession>
<evidence type="ECO:0000313" key="2">
    <source>
        <dbReference type="Proteomes" id="UP001165740"/>
    </source>
</evidence>
<sequence>MAPTLQSFPRETLHSFFQWIFSCHCFFLLLVACFELVHTLRSFPPLFNAALERPITTNPTASTCGATLEAYCLSSTSVESINKCLQGYCSNVCPGRTLLPSNASMLTGQTYGDCVDADSVNIRPGARQGTFSTVFSMTGSTCYIVSVFSPRLDESGTSSFTVAGWVWLDSDQPGTLLEKQSTPGDILFSLRVGPSGVSLHFVENKKMRRESCQTLECVLQRTLLEKQSTPGDILFSLRVGPSGVSLHYSLFNSDLITARFDTVIALQQWTHIALQRWAKLKEAGARSLNNESSKQAGLKRRSYVTN</sequence>
<keyword evidence="1" id="KW-0812">Transmembrane</keyword>
<keyword evidence="2" id="KW-1185">Reference proteome</keyword>
<dbReference type="RefSeq" id="XP_055879401.1">
    <property type="nucleotide sequence ID" value="XM_056023426.1"/>
</dbReference>
<dbReference type="GeneID" id="106051941"/>
<dbReference type="InterPro" id="IPR013320">
    <property type="entry name" value="ConA-like_dom_sf"/>
</dbReference>
<keyword evidence="1" id="KW-0472">Membrane</keyword>
<evidence type="ECO:0000313" key="3">
    <source>
        <dbReference type="RefSeq" id="XP_055879401.1"/>
    </source>
</evidence>
<feature type="transmembrane region" description="Helical" evidence="1">
    <location>
        <begin position="16"/>
        <end position="37"/>
    </location>
</feature>
<gene>
    <name evidence="3" type="primary">LOC106051941</name>
</gene>
<dbReference type="SUPFAM" id="SSF49899">
    <property type="entry name" value="Concanavalin A-like lectins/glucanases"/>
    <property type="match status" value="1"/>
</dbReference>